<dbReference type="HOGENOM" id="CLU_044180_2_1_11"/>
<accession>R4YYG3</accession>
<comment type="caution">
    <text evidence="1">The sequence shown here is derived from an EMBL/GenBank/DDBJ whole genome shotgun (WGS) entry which is preliminary data.</text>
</comment>
<evidence type="ECO:0000313" key="1">
    <source>
        <dbReference type="EMBL" id="CCM63350.1"/>
    </source>
</evidence>
<dbReference type="eggNOG" id="COG1503">
    <property type="taxonomic scope" value="Bacteria"/>
</dbReference>
<dbReference type="EMBL" id="CANL01000014">
    <property type="protein sequence ID" value="CCM63350.1"/>
    <property type="molecule type" value="Genomic_DNA"/>
</dbReference>
<gene>
    <name evidence="1" type="ORF">BN381_210040</name>
</gene>
<protein>
    <submittedName>
        <fullName evidence="1">Uncharacterized protein</fullName>
    </submittedName>
</protein>
<evidence type="ECO:0000313" key="2">
    <source>
        <dbReference type="Proteomes" id="UP000018291"/>
    </source>
</evidence>
<name>R4YYG3_9ACTN</name>
<dbReference type="AlphaFoldDB" id="R4YYG3"/>
<organism evidence="1 2">
    <name type="scientific">Candidatus Neomicrothrix parvicella RN1</name>
    <dbReference type="NCBI Taxonomy" id="1229780"/>
    <lineage>
        <taxon>Bacteria</taxon>
        <taxon>Bacillati</taxon>
        <taxon>Actinomycetota</taxon>
        <taxon>Acidimicrobiia</taxon>
        <taxon>Acidimicrobiales</taxon>
        <taxon>Microthrixaceae</taxon>
        <taxon>Candidatus Neomicrothrix</taxon>
    </lineage>
</organism>
<dbReference type="STRING" id="1229780.BN381_210040"/>
<sequence length="367" mass="39310">MALHTDIPTRPELERLLTATADHCVSIYLPTHRVTQETHQDRLVLRDLTRQAVEQLEAAGADADAVADIEANLVHLAEGDDEGDDPAVEEFWANQAESLAIFASPGRFETHRLPNHLTAMVEVSDRFHITPLLRAVTFPHAAWILALSQGAVRLLEVGPSGAPVEVRVEDLPKDAWQSSGNKVVRAREGAYARRVDTALRTVLTGSDLPLILAASQPMAALYRSVNTYPHLVAEREHGNPETSTDAELADAARTILDEVYADQVAELAERFGDLSGQGRTATDASDLARLSTLGAVDTLLVDIDASVPGTIDDIGAVTLADAEGAGNYGVTDEIARRVLLAGGRVLAVRAEDIPQGGPLAGLLRFVV</sequence>
<dbReference type="Proteomes" id="UP000018291">
    <property type="component" value="Unassembled WGS sequence"/>
</dbReference>
<dbReference type="RefSeq" id="WP_012225816.1">
    <property type="nucleotide sequence ID" value="NZ_HG422565.1"/>
</dbReference>
<keyword evidence="2" id="KW-1185">Reference proteome</keyword>
<reference evidence="1 2" key="1">
    <citation type="journal article" date="2013" name="ISME J.">
        <title>Metabolic model for the filamentous 'Candidatus Microthrix parvicella' based on genomic and metagenomic analyses.</title>
        <authorList>
            <person name="Jon McIlroy S."/>
            <person name="Kristiansen R."/>
            <person name="Albertsen M."/>
            <person name="Michael Karst S."/>
            <person name="Rossetti S."/>
            <person name="Lund Nielsen J."/>
            <person name="Tandoi V."/>
            <person name="James Seviour R."/>
            <person name="Nielsen P.H."/>
        </authorList>
    </citation>
    <scope>NUCLEOTIDE SEQUENCE [LARGE SCALE GENOMIC DNA]</scope>
    <source>
        <strain evidence="1 2">RN1</strain>
    </source>
</reference>
<proteinExistence type="predicted"/>
<dbReference type="InterPro" id="IPR041638">
    <property type="entry name" value="BaeRF_family11"/>
</dbReference>
<dbReference type="OrthoDB" id="242138at2"/>
<dbReference type="Pfam" id="PF18855">
    <property type="entry name" value="baeRF_family11"/>
    <property type="match status" value="1"/>
</dbReference>